<evidence type="ECO:0000313" key="12">
    <source>
        <dbReference type="EnsemblMetazoa" id="tetur07g05320.1"/>
    </source>
</evidence>
<evidence type="ECO:0000256" key="11">
    <source>
        <dbReference type="PIRNR" id="PIRNR000022"/>
    </source>
</evidence>
<comment type="subunit">
    <text evidence="10">Component of the ubiquinol-cytochrome c oxidoreductase (cytochrome b-c1 complex, complex III, CIII), a multisubunit enzyme composed of 3 respiratory subunits cytochrome b, cytochrome c1 and Rieske protein, 2 core protein subunits, and additional low-molecular weight protein subunits. The complex exists as an obligatory dimer and forms supercomplexes (SCs) in the inner mitochondrial membrane with cytochrome c oxidase (complex IV, CIV).</text>
</comment>
<dbReference type="HOGENOM" id="CLU_115154_2_0_1"/>
<comment type="subcellular location">
    <subcellularLocation>
        <location evidence="1">Mitochondrion inner membrane</location>
        <topology evidence="1">Peripheral membrane protein</topology>
        <orientation evidence="1">Matrix side</orientation>
    </subcellularLocation>
</comment>
<dbReference type="GO" id="GO:0005743">
    <property type="term" value="C:mitochondrial inner membrane"/>
    <property type="evidence" value="ECO:0007669"/>
    <property type="project" value="UniProtKB-SubCell"/>
</dbReference>
<dbReference type="STRING" id="32264.T1K9L0"/>
<keyword evidence="6 11" id="KW-0999">Mitochondrion inner membrane</keyword>
<gene>
    <name evidence="12" type="primary">107362136</name>
</gene>
<evidence type="ECO:0000256" key="9">
    <source>
        <dbReference type="ARBA" id="ARBA00023136"/>
    </source>
</evidence>
<evidence type="ECO:0000256" key="5">
    <source>
        <dbReference type="ARBA" id="ARBA00022660"/>
    </source>
</evidence>
<dbReference type="OrthoDB" id="425749at2759"/>
<comment type="similarity">
    <text evidence="2 11">Belongs to the UQCRB/QCR7 family.</text>
</comment>
<dbReference type="OMA" id="REEWAMK"/>
<evidence type="ECO:0000256" key="8">
    <source>
        <dbReference type="ARBA" id="ARBA00023128"/>
    </source>
</evidence>
<organism evidence="12 13">
    <name type="scientific">Tetranychus urticae</name>
    <name type="common">Two-spotted spider mite</name>
    <dbReference type="NCBI Taxonomy" id="32264"/>
    <lineage>
        <taxon>Eukaryota</taxon>
        <taxon>Metazoa</taxon>
        <taxon>Ecdysozoa</taxon>
        <taxon>Arthropoda</taxon>
        <taxon>Chelicerata</taxon>
        <taxon>Arachnida</taxon>
        <taxon>Acari</taxon>
        <taxon>Acariformes</taxon>
        <taxon>Trombidiformes</taxon>
        <taxon>Prostigmata</taxon>
        <taxon>Eleutherengona</taxon>
        <taxon>Raphignathae</taxon>
        <taxon>Tetranychoidea</taxon>
        <taxon>Tetranychidae</taxon>
        <taxon>Tetranychus</taxon>
    </lineage>
</organism>
<keyword evidence="9 11" id="KW-0472">Membrane</keyword>
<dbReference type="GO" id="GO:0045275">
    <property type="term" value="C:respiratory chain complex III"/>
    <property type="evidence" value="ECO:0007669"/>
    <property type="project" value="InterPro"/>
</dbReference>
<dbReference type="EnsemblMetazoa" id="tetur07g05320.1">
    <property type="protein sequence ID" value="tetur07g05320.1"/>
    <property type="gene ID" value="tetur07g05320"/>
</dbReference>
<dbReference type="GO" id="GO:0006122">
    <property type="term" value="P:mitochondrial electron transport, ubiquinol to cytochrome c"/>
    <property type="evidence" value="ECO:0007669"/>
    <property type="project" value="InterPro"/>
</dbReference>
<protein>
    <recommendedName>
        <fullName evidence="3 11">Cytochrome b-c1 complex subunit 7</fullName>
    </recommendedName>
</protein>
<comment type="function">
    <text evidence="11">Component of the ubiquinol-cytochrome c oxidoreductase, a multisubunit transmembrane complex that is part of the mitochondrial electron transport chain which drives oxidative phosphorylation.</text>
</comment>
<reference evidence="13" key="1">
    <citation type="submission" date="2011-08" db="EMBL/GenBank/DDBJ databases">
        <authorList>
            <person name="Rombauts S."/>
        </authorList>
    </citation>
    <scope>NUCLEOTIDE SEQUENCE</scope>
    <source>
        <strain evidence="13">London</strain>
    </source>
</reference>
<dbReference type="InterPro" id="IPR036544">
    <property type="entry name" value="QCR7_sf"/>
</dbReference>
<dbReference type="KEGG" id="tut:107362136"/>
<keyword evidence="8 11" id="KW-0496">Mitochondrion</keyword>
<keyword evidence="5 11" id="KW-0679">Respiratory chain</keyword>
<evidence type="ECO:0000256" key="7">
    <source>
        <dbReference type="ARBA" id="ARBA00022982"/>
    </source>
</evidence>
<accession>T1K9L0</accession>
<dbReference type="EMBL" id="CAEY01001892">
    <property type="status" value="NOT_ANNOTATED_CDS"/>
    <property type="molecule type" value="Genomic_DNA"/>
</dbReference>
<dbReference type="Proteomes" id="UP000015104">
    <property type="component" value="Unassembled WGS sequence"/>
</dbReference>
<dbReference type="PANTHER" id="PTHR12022:SF0">
    <property type="entry name" value="CYTOCHROME B-C1 COMPLEX SUBUNIT 7"/>
    <property type="match status" value="1"/>
</dbReference>
<evidence type="ECO:0000256" key="4">
    <source>
        <dbReference type="ARBA" id="ARBA00022448"/>
    </source>
</evidence>
<evidence type="ECO:0000256" key="3">
    <source>
        <dbReference type="ARBA" id="ARBA00016323"/>
    </source>
</evidence>
<reference evidence="12" key="2">
    <citation type="submission" date="2015-06" db="UniProtKB">
        <authorList>
            <consortium name="EnsemblMetazoa"/>
        </authorList>
    </citation>
    <scope>IDENTIFICATION</scope>
</reference>
<keyword evidence="7 11" id="KW-0249">Electron transport</keyword>
<evidence type="ECO:0000256" key="2">
    <source>
        <dbReference type="ARBA" id="ARBA00008554"/>
    </source>
</evidence>
<keyword evidence="4 11" id="KW-0813">Transport</keyword>
<evidence type="ECO:0000256" key="1">
    <source>
        <dbReference type="ARBA" id="ARBA00004443"/>
    </source>
</evidence>
<dbReference type="PIRSF" id="PIRSF000022">
    <property type="entry name" value="Bc1_14K"/>
    <property type="match status" value="1"/>
</dbReference>
<proteinExistence type="inferred from homology"/>
<evidence type="ECO:0000256" key="10">
    <source>
        <dbReference type="ARBA" id="ARBA00038521"/>
    </source>
</evidence>
<dbReference type="Pfam" id="PF02271">
    <property type="entry name" value="UCR_14kD"/>
    <property type="match status" value="1"/>
</dbReference>
<dbReference type="PANTHER" id="PTHR12022">
    <property type="entry name" value="UBIQUINOL-CYTOCHROME C REDUCTASE COMPLEX 14 KD PROTEIN"/>
    <property type="match status" value="1"/>
</dbReference>
<dbReference type="Gene3D" id="1.10.1090.10">
    <property type="entry name" value="Cytochrome b-c1 complex subunit 7"/>
    <property type="match status" value="1"/>
</dbReference>
<evidence type="ECO:0000313" key="13">
    <source>
        <dbReference type="Proteomes" id="UP000015104"/>
    </source>
</evidence>
<dbReference type="SUPFAM" id="SSF81524">
    <property type="entry name" value="14 kDa protein of cytochrome bc1 complex (Ubiquinol-cytochrome c reductase)"/>
    <property type="match status" value="1"/>
</dbReference>
<dbReference type="AlphaFoldDB" id="T1K9L0"/>
<dbReference type="eggNOG" id="KOG3440">
    <property type="taxonomic scope" value="Eukaryota"/>
</dbReference>
<sequence length="124" mass="15119">MRLFRTLLYKVTAEDTSKATLGRLMFKLNEYCKFGLYHDDVYPDEEHEAVTREAVRRLPSEIYHARNFRHIQAMQLDIQKEYLPENQWTSYEDDLKNGRYLQPYIKEVTAELKEREDWEKNHMK</sequence>
<evidence type="ECO:0000256" key="6">
    <source>
        <dbReference type="ARBA" id="ARBA00022792"/>
    </source>
</evidence>
<keyword evidence="13" id="KW-1185">Reference proteome</keyword>
<dbReference type="InterPro" id="IPR003197">
    <property type="entry name" value="QCR7"/>
</dbReference>
<name>T1K9L0_TETUR</name>